<evidence type="ECO:0000313" key="9">
    <source>
        <dbReference type="Proteomes" id="UP000254664"/>
    </source>
</evidence>
<comment type="similarity">
    <text evidence="1 6">Belongs to the NusB family.</text>
</comment>
<dbReference type="GO" id="GO:0006353">
    <property type="term" value="P:DNA-templated transcription termination"/>
    <property type="evidence" value="ECO:0007669"/>
    <property type="project" value="UniProtKB-UniRule"/>
</dbReference>
<keyword evidence="9" id="KW-1185">Reference proteome</keyword>
<evidence type="ECO:0000256" key="6">
    <source>
        <dbReference type="HAMAP-Rule" id="MF_00073"/>
    </source>
</evidence>
<sequence length="134" mass="15870">MNRKRSRETALELTFQMMINKESSEETMENFIENTDYDISELDLDYIKLILKGIDSNKEKLDTEIEKYMVNWKIQRISRIDHAILRIGCYEILLLEDVPYKVAINEALELTRKYSDEKSISFINGILDNINKNK</sequence>
<evidence type="ECO:0000256" key="5">
    <source>
        <dbReference type="ARBA" id="ARBA00023163"/>
    </source>
</evidence>
<keyword evidence="3 6" id="KW-0694">RNA-binding</keyword>
<dbReference type="NCBIfam" id="TIGR01951">
    <property type="entry name" value="nusB"/>
    <property type="match status" value="1"/>
</dbReference>
<dbReference type="HAMAP" id="MF_00073">
    <property type="entry name" value="NusB"/>
    <property type="match status" value="1"/>
</dbReference>
<evidence type="ECO:0000313" key="8">
    <source>
        <dbReference type="EMBL" id="SUY47183.1"/>
    </source>
</evidence>
<evidence type="ECO:0000256" key="1">
    <source>
        <dbReference type="ARBA" id="ARBA00005952"/>
    </source>
</evidence>
<dbReference type="PANTHER" id="PTHR11078">
    <property type="entry name" value="N UTILIZATION SUBSTANCE PROTEIN B-RELATED"/>
    <property type="match status" value="1"/>
</dbReference>
<dbReference type="AlphaFoldDB" id="A0A381J866"/>
<keyword evidence="2 6" id="KW-0889">Transcription antitermination</keyword>
<reference evidence="8 9" key="1">
    <citation type="submission" date="2018-06" db="EMBL/GenBank/DDBJ databases">
        <authorList>
            <consortium name="Pathogen Informatics"/>
            <person name="Doyle S."/>
        </authorList>
    </citation>
    <scope>NUCLEOTIDE SEQUENCE [LARGE SCALE GENOMIC DNA]</scope>
    <source>
        <strain evidence="8 9">NCTC9836</strain>
    </source>
</reference>
<dbReference type="PANTHER" id="PTHR11078:SF3">
    <property type="entry name" value="ANTITERMINATION NUSB DOMAIN-CONTAINING PROTEIN"/>
    <property type="match status" value="1"/>
</dbReference>
<dbReference type="GO" id="GO:0031564">
    <property type="term" value="P:transcription antitermination"/>
    <property type="evidence" value="ECO:0007669"/>
    <property type="project" value="UniProtKB-KW"/>
</dbReference>
<feature type="domain" description="NusB/RsmB/TIM44" evidence="7">
    <location>
        <begin position="5"/>
        <end position="132"/>
    </location>
</feature>
<dbReference type="OrthoDB" id="9811381at2"/>
<dbReference type="Gene3D" id="1.10.940.10">
    <property type="entry name" value="NusB-like"/>
    <property type="match status" value="1"/>
</dbReference>
<dbReference type="Pfam" id="PF01029">
    <property type="entry name" value="NusB"/>
    <property type="match status" value="1"/>
</dbReference>
<dbReference type="EMBL" id="UFWZ01000001">
    <property type="protein sequence ID" value="SUY47183.1"/>
    <property type="molecule type" value="Genomic_DNA"/>
</dbReference>
<evidence type="ECO:0000256" key="4">
    <source>
        <dbReference type="ARBA" id="ARBA00023015"/>
    </source>
</evidence>
<dbReference type="InterPro" id="IPR035926">
    <property type="entry name" value="NusB-like_sf"/>
</dbReference>
<protein>
    <recommendedName>
        <fullName evidence="6">Transcription antitermination protein NusB</fullName>
    </recommendedName>
    <alternativeName>
        <fullName evidence="6">Antitermination factor NusB</fullName>
    </alternativeName>
</protein>
<dbReference type="SUPFAM" id="SSF48013">
    <property type="entry name" value="NusB-like"/>
    <property type="match status" value="1"/>
</dbReference>
<evidence type="ECO:0000259" key="7">
    <source>
        <dbReference type="Pfam" id="PF01029"/>
    </source>
</evidence>
<dbReference type="Proteomes" id="UP000254664">
    <property type="component" value="Unassembled WGS sequence"/>
</dbReference>
<organism evidence="8 9">
    <name type="scientific">Clostridium putrefaciens</name>
    <dbReference type="NCBI Taxonomy" id="99675"/>
    <lineage>
        <taxon>Bacteria</taxon>
        <taxon>Bacillati</taxon>
        <taxon>Bacillota</taxon>
        <taxon>Clostridia</taxon>
        <taxon>Eubacteriales</taxon>
        <taxon>Clostridiaceae</taxon>
        <taxon>Clostridium</taxon>
    </lineage>
</organism>
<dbReference type="GO" id="GO:0003723">
    <property type="term" value="F:RNA binding"/>
    <property type="evidence" value="ECO:0007669"/>
    <property type="project" value="UniProtKB-UniRule"/>
</dbReference>
<evidence type="ECO:0000256" key="3">
    <source>
        <dbReference type="ARBA" id="ARBA00022884"/>
    </source>
</evidence>
<name>A0A381J866_9CLOT</name>
<dbReference type="GO" id="GO:0005829">
    <property type="term" value="C:cytosol"/>
    <property type="evidence" value="ECO:0007669"/>
    <property type="project" value="TreeGrafter"/>
</dbReference>
<proteinExistence type="inferred from homology"/>
<keyword evidence="4 6" id="KW-0805">Transcription regulation</keyword>
<accession>A0A381J866</accession>
<gene>
    <name evidence="6 8" type="primary">nusB</name>
    <name evidence="8" type="ORF">NCTC9836_01510</name>
</gene>
<dbReference type="InterPro" id="IPR011605">
    <property type="entry name" value="NusB_fam"/>
</dbReference>
<keyword evidence="5 6" id="KW-0804">Transcription</keyword>
<dbReference type="RefSeq" id="WP_115641164.1">
    <property type="nucleotide sequence ID" value="NZ_UFWZ01000001.1"/>
</dbReference>
<comment type="function">
    <text evidence="6">Involved in transcription antitermination. Required for transcription of ribosomal RNA (rRNA) genes. Binds specifically to the boxA antiterminator sequence of the ribosomal RNA (rrn) operons.</text>
</comment>
<dbReference type="InterPro" id="IPR006027">
    <property type="entry name" value="NusB_RsmB_TIM44"/>
</dbReference>
<evidence type="ECO:0000256" key="2">
    <source>
        <dbReference type="ARBA" id="ARBA00022814"/>
    </source>
</evidence>